<evidence type="ECO:0008006" key="3">
    <source>
        <dbReference type="Google" id="ProtNLM"/>
    </source>
</evidence>
<dbReference type="Proteomes" id="UP001499851">
    <property type="component" value="Unassembled WGS sequence"/>
</dbReference>
<evidence type="ECO:0000313" key="2">
    <source>
        <dbReference type="Proteomes" id="UP001499851"/>
    </source>
</evidence>
<organism evidence="1 2">
    <name type="scientific">Glycomyces endophyticus</name>
    <dbReference type="NCBI Taxonomy" id="480996"/>
    <lineage>
        <taxon>Bacteria</taxon>
        <taxon>Bacillati</taxon>
        <taxon>Actinomycetota</taxon>
        <taxon>Actinomycetes</taxon>
        <taxon>Glycomycetales</taxon>
        <taxon>Glycomycetaceae</taxon>
        <taxon>Glycomyces</taxon>
    </lineage>
</organism>
<proteinExistence type="predicted"/>
<name>A0ABP4SHL8_9ACTN</name>
<keyword evidence="2" id="KW-1185">Reference proteome</keyword>
<reference evidence="2" key="1">
    <citation type="journal article" date="2019" name="Int. J. Syst. Evol. Microbiol.">
        <title>The Global Catalogue of Microorganisms (GCM) 10K type strain sequencing project: providing services to taxonomists for standard genome sequencing and annotation.</title>
        <authorList>
            <consortium name="The Broad Institute Genomics Platform"/>
            <consortium name="The Broad Institute Genome Sequencing Center for Infectious Disease"/>
            <person name="Wu L."/>
            <person name="Ma J."/>
        </authorList>
    </citation>
    <scope>NUCLEOTIDE SEQUENCE [LARGE SCALE GENOMIC DNA]</scope>
    <source>
        <strain evidence="2">JCM 16001</strain>
    </source>
</reference>
<accession>A0ABP4SHL8</accession>
<protein>
    <recommendedName>
        <fullName evidence="3">MarR family transcriptional regulator</fullName>
    </recommendedName>
</protein>
<sequence>MFAPTPAGVAVLAAWVAQLRDGPEDREFRELRCGDPRQVAHVAAVLEALGRVR</sequence>
<dbReference type="EMBL" id="BAAAQF010000005">
    <property type="protein sequence ID" value="GAA1673072.1"/>
    <property type="molecule type" value="Genomic_DNA"/>
</dbReference>
<comment type="caution">
    <text evidence="1">The sequence shown here is derived from an EMBL/GenBank/DDBJ whole genome shotgun (WGS) entry which is preliminary data.</text>
</comment>
<evidence type="ECO:0000313" key="1">
    <source>
        <dbReference type="EMBL" id="GAA1673072.1"/>
    </source>
</evidence>
<gene>
    <name evidence="1" type="ORF">GCM10009830_19160</name>
</gene>